<dbReference type="STRING" id="913774.A0A0C3HH56"/>
<keyword evidence="4 9" id="KW-0509">mRNA transport</keyword>
<dbReference type="InterPro" id="IPR011502">
    <property type="entry name" value="Nucleoporin_Nup85"/>
</dbReference>
<proteinExistence type="inferred from homology"/>
<accession>A0A0C3HH56</accession>
<evidence type="ECO:0000256" key="5">
    <source>
        <dbReference type="ARBA" id="ARBA00022927"/>
    </source>
</evidence>
<evidence type="ECO:0000256" key="2">
    <source>
        <dbReference type="ARBA" id="ARBA00005573"/>
    </source>
</evidence>
<dbReference type="GO" id="GO:0017056">
    <property type="term" value="F:structural constituent of nuclear pore"/>
    <property type="evidence" value="ECO:0007669"/>
    <property type="project" value="TreeGrafter"/>
</dbReference>
<evidence type="ECO:0000256" key="7">
    <source>
        <dbReference type="ARBA" id="ARBA00023132"/>
    </source>
</evidence>
<dbReference type="Pfam" id="PF07575">
    <property type="entry name" value="Nucleopor_Nup85"/>
    <property type="match status" value="1"/>
</dbReference>
<evidence type="ECO:0000256" key="10">
    <source>
        <dbReference type="SAM" id="MobiDB-lite"/>
    </source>
</evidence>
<dbReference type="OrthoDB" id="5422384at2759"/>
<sequence length="987" mass="109090">MSKFNNQQSSPPTGFMRSPAQPRRSNLRNAYSTRSGYPEDGYEEGSEYIDEKGDENYGDEEGDPMSDQDGEYDEDEDMDAYQRDMPMSRLNSGDYNQHDNSDFMLATPPALRDSRIELMSMNDSFSASPKPSVYGKIAKDMYAQMGIPPVEESSDLILSTESIITRLYDEGIGATDNEDQLTQALAIIPSELTKLWTSYQKATKVVDSEEYTTAIGPGLKASNFEKANFLAGLALQIHHPQTLDPKSFTPKIKPLPQIMLEWMDEHHDPYLYQFEEVQAHRPSPANHRSFWDTVLNGVLRGKVVAVVNIMKNAGWRHAWVGMDGTRDQHNQVGYSGVALSNVERAVGAAYHVLSQCPAVHGDWNIRGSDWTLFRLRIAQALQDLKSFAEGGDNSSYEPEAVDLGGFGDSHAGRTGTYSKNAKKAESQVPWDIYQNLITLYNLIMGDSNEILANATDWCEATVGLLVWWDESKEDRRLALGKSQTNRRSTTKDSDDEIYLRKLGRAFESATAESTDFQVNTLDPIEVGLASLLEGDNEAVVGFLRAWSGPVSSAVAEVASLAGWLPHADSQSLIDLDSLDSEDMDLLGINPIARNNDSVKDQTLITYAKSLARRRQLNAGGITREGWELSIAVLGRLDSASRSEEMVREFLKDLSLDSSTTVDKLWRLLNDIGMTGHAENAAELYAERLERDNDTHNFGGSLWYYALSHNSEKVKKVLDGLMSICLLQSTAYPPESELDSCLERLISAPKDTLSELSRMDLEAAELLHKMLSGYATLRKFYTLRDEEVQRGGKPKMAAAVRKRVAASALLAVITSSDDNIRGGLYDAERGAIVGVKFLLALLGEAMVFVNQPNSVLTVPQINILLKAIEDVQTVSSRVREDCTTFLEAAITFAQGLKGSTPADLLKKTTSDMSGASSFSMTGSSMLASQLKQSMRSSGILVKGNIKRGWDWRHGISTNTSAEDVLRILRLGLAKDLARAWLIEVDSGM</sequence>
<evidence type="ECO:0000313" key="11">
    <source>
        <dbReference type="EMBL" id="KIN02465.1"/>
    </source>
</evidence>
<evidence type="ECO:0000256" key="6">
    <source>
        <dbReference type="ARBA" id="ARBA00023010"/>
    </source>
</evidence>
<feature type="compositionally biased region" description="Polar residues" evidence="10">
    <location>
        <begin position="1"/>
        <end position="12"/>
    </location>
</feature>
<evidence type="ECO:0000313" key="12">
    <source>
        <dbReference type="Proteomes" id="UP000054321"/>
    </source>
</evidence>
<dbReference type="PANTHER" id="PTHR13373">
    <property type="entry name" value="FROUNT PROTEIN-RELATED"/>
    <property type="match status" value="1"/>
</dbReference>
<reference evidence="12" key="2">
    <citation type="submission" date="2015-01" db="EMBL/GenBank/DDBJ databases">
        <title>Evolutionary Origins and Diversification of the Mycorrhizal Mutualists.</title>
        <authorList>
            <consortium name="DOE Joint Genome Institute"/>
            <consortium name="Mycorrhizal Genomics Consortium"/>
            <person name="Kohler A."/>
            <person name="Kuo A."/>
            <person name="Nagy L.G."/>
            <person name="Floudas D."/>
            <person name="Copeland A."/>
            <person name="Barry K.W."/>
            <person name="Cichocki N."/>
            <person name="Veneault-Fourrey C."/>
            <person name="LaButti K."/>
            <person name="Lindquist E.A."/>
            <person name="Lipzen A."/>
            <person name="Lundell T."/>
            <person name="Morin E."/>
            <person name="Murat C."/>
            <person name="Riley R."/>
            <person name="Ohm R."/>
            <person name="Sun H."/>
            <person name="Tunlid A."/>
            <person name="Henrissat B."/>
            <person name="Grigoriev I.V."/>
            <person name="Hibbett D.S."/>
            <person name="Martin F."/>
        </authorList>
    </citation>
    <scope>NUCLEOTIDE SEQUENCE [LARGE SCALE GENOMIC DNA]</scope>
    <source>
        <strain evidence="12">Zn</strain>
    </source>
</reference>
<keyword evidence="6 9" id="KW-0811">Translocation</keyword>
<keyword evidence="12" id="KW-1185">Reference proteome</keyword>
<name>A0A0C3HH56_OIDMZ</name>
<dbReference type="PANTHER" id="PTHR13373:SF21">
    <property type="entry name" value="NUCLEAR PORE COMPLEX PROTEIN NUP85"/>
    <property type="match status" value="1"/>
</dbReference>
<comment type="subunit">
    <text evidence="9">Component of the nuclear pore complex (NPC).</text>
</comment>
<keyword evidence="8 9" id="KW-0539">Nucleus</keyword>
<evidence type="ECO:0000256" key="8">
    <source>
        <dbReference type="ARBA" id="ARBA00023242"/>
    </source>
</evidence>
<dbReference type="AlphaFoldDB" id="A0A0C3HH56"/>
<comment type="similarity">
    <text evidence="2 9">Belongs to the nucleoporin Nup85 family.</text>
</comment>
<comment type="function">
    <text evidence="9">Functions as a component of the nuclear pore complex (NPC).</text>
</comment>
<dbReference type="EMBL" id="KN832874">
    <property type="protein sequence ID" value="KIN02465.1"/>
    <property type="molecule type" value="Genomic_DNA"/>
</dbReference>
<dbReference type="HOGENOM" id="CLU_002336_1_0_1"/>
<dbReference type="Proteomes" id="UP000054321">
    <property type="component" value="Unassembled WGS sequence"/>
</dbReference>
<feature type="region of interest" description="Disordered" evidence="10">
    <location>
        <begin position="1"/>
        <end position="76"/>
    </location>
</feature>
<dbReference type="GO" id="GO:0006606">
    <property type="term" value="P:protein import into nucleus"/>
    <property type="evidence" value="ECO:0007669"/>
    <property type="project" value="TreeGrafter"/>
</dbReference>
<comment type="subcellular location">
    <subcellularLocation>
        <location evidence="1 9">Nucleus</location>
        <location evidence="1 9">Nuclear pore complex</location>
    </subcellularLocation>
</comment>
<evidence type="ECO:0000256" key="4">
    <source>
        <dbReference type="ARBA" id="ARBA00022816"/>
    </source>
</evidence>
<keyword evidence="3 9" id="KW-0813">Transport</keyword>
<dbReference type="GO" id="GO:0045893">
    <property type="term" value="P:positive regulation of DNA-templated transcription"/>
    <property type="evidence" value="ECO:0007669"/>
    <property type="project" value="TreeGrafter"/>
</dbReference>
<feature type="compositionally biased region" description="Polar residues" evidence="10">
    <location>
        <begin position="23"/>
        <end position="35"/>
    </location>
</feature>
<reference evidence="11 12" key="1">
    <citation type="submission" date="2014-04" db="EMBL/GenBank/DDBJ databases">
        <authorList>
            <consortium name="DOE Joint Genome Institute"/>
            <person name="Kuo A."/>
            <person name="Martino E."/>
            <person name="Perotto S."/>
            <person name="Kohler A."/>
            <person name="Nagy L.G."/>
            <person name="Floudas D."/>
            <person name="Copeland A."/>
            <person name="Barry K.W."/>
            <person name="Cichocki N."/>
            <person name="Veneault-Fourrey C."/>
            <person name="LaButti K."/>
            <person name="Lindquist E.A."/>
            <person name="Lipzen A."/>
            <person name="Lundell T."/>
            <person name="Morin E."/>
            <person name="Murat C."/>
            <person name="Sun H."/>
            <person name="Tunlid A."/>
            <person name="Henrissat B."/>
            <person name="Grigoriev I.V."/>
            <person name="Hibbett D.S."/>
            <person name="Martin F."/>
            <person name="Nordberg H.P."/>
            <person name="Cantor M.N."/>
            <person name="Hua S.X."/>
        </authorList>
    </citation>
    <scope>NUCLEOTIDE SEQUENCE [LARGE SCALE GENOMIC DNA]</scope>
    <source>
        <strain evidence="11 12">Zn</strain>
    </source>
</reference>
<keyword evidence="5 9" id="KW-0653">Protein transport</keyword>
<organism evidence="11 12">
    <name type="scientific">Oidiodendron maius (strain Zn)</name>
    <dbReference type="NCBI Taxonomy" id="913774"/>
    <lineage>
        <taxon>Eukaryota</taxon>
        <taxon>Fungi</taxon>
        <taxon>Dikarya</taxon>
        <taxon>Ascomycota</taxon>
        <taxon>Pezizomycotina</taxon>
        <taxon>Leotiomycetes</taxon>
        <taxon>Leotiomycetes incertae sedis</taxon>
        <taxon>Myxotrichaceae</taxon>
        <taxon>Oidiodendron</taxon>
    </lineage>
</organism>
<evidence type="ECO:0000256" key="9">
    <source>
        <dbReference type="RuleBase" id="RU365073"/>
    </source>
</evidence>
<protein>
    <recommendedName>
        <fullName evidence="9">Nuclear pore complex protein Nup85</fullName>
    </recommendedName>
</protein>
<keyword evidence="7 9" id="KW-0906">Nuclear pore complex</keyword>
<evidence type="ECO:0000256" key="3">
    <source>
        <dbReference type="ARBA" id="ARBA00022448"/>
    </source>
</evidence>
<evidence type="ECO:0000256" key="1">
    <source>
        <dbReference type="ARBA" id="ARBA00004567"/>
    </source>
</evidence>
<dbReference type="GO" id="GO:0031080">
    <property type="term" value="C:nuclear pore outer ring"/>
    <property type="evidence" value="ECO:0007669"/>
    <property type="project" value="TreeGrafter"/>
</dbReference>
<keyword evidence="9" id="KW-0472">Membrane</keyword>
<gene>
    <name evidence="11" type="ORF">OIDMADRAFT_194889</name>
</gene>
<dbReference type="InParanoid" id="A0A0C3HH56"/>
<feature type="compositionally biased region" description="Acidic residues" evidence="10">
    <location>
        <begin position="56"/>
        <end position="76"/>
    </location>
</feature>
<dbReference type="GO" id="GO:0031965">
    <property type="term" value="C:nuclear membrane"/>
    <property type="evidence" value="ECO:0007669"/>
    <property type="project" value="UniProtKB-UniRule"/>
</dbReference>
<dbReference type="GO" id="GO:0006406">
    <property type="term" value="P:mRNA export from nucleus"/>
    <property type="evidence" value="ECO:0007669"/>
    <property type="project" value="TreeGrafter"/>
</dbReference>